<evidence type="ECO:0000256" key="3">
    <source>
        <dbReference type="ARBA" id="ARBA00022448"/>
    </source>
</evidence>
<reference evidence="10" key="1">
    <citation type="journal article" date="2016" name="Nature">
        <title>The genome of the seagrass Zostera marina reveals angiosperm adaptation to the sea.</title>
        <authorList>
            <person name="Olsen J.L."/>
            <person name="Rouze P."/>
            <person name="Verhelst B."/>
            <person name="Lin Y.-C."/>
            <person name="Bayer T."/>
            <person name="Collen J."/>
            <person name="Dattolo E."/>
            <person name="De Paoli E."/>
            <person name="Dittami S."/>
            <person name="Maumus F."/>
            <person name="Michel G."/>
            <person name="Kersting A."/>
            <person name="Lauritano C."/>
            <person name="Lohaus R."/>
            <person name="Toepel M."/>
            <person name="Tonon T."/>
            <person name="Vanneste K."/>
            <person name="Amirebrahimi M."/>
            <person name="Brakel J."/>
            <person name="Bostroem C."/>
            <person name="Chovatia M."/>
            <person name="Grimwood J."/>
            <person name="Jenkins J.W."/>
            <person name="Jueterbock A."/>
            <person name="Mraz A."/>
            <person name="Stam W.T."/>
            <person name="Tice H."/>
            <person name="Bornberg-Bauer E."/>
            <person name="Green P.J."/>
            <person name="Pearson G.A."/>
            <person name="Procaccini G."/>
            <person name="Duarte C.M."/>
            <person name="Schmutz J."/>
            <person name="Reusch T.B.H."/>
            <person name="Van de Peer Y."/>
        </authorList>
    </citation>
    <scope>NUCLEOTIDE SEQUENCE [LARGE SCALE GENOMIC DNA]</scope>
    <source>
        <strain evidence="10">cv. Finnish</strain>
    </source>
</reference>
<dbReference type="GO" id="GO:0043130">
    <property type="term" value="F:ubiquitin binding"/>
    <property type="evidence" value="ECO:0007669"/>
    <property type="project" value="InterPro"/>
</dbReference>
<dbReference type="SUPFAM" id="SSF48464">
    <property type="entry name" value="ENTH/VHS domain"/>
    <property type="match status" value="1"/>
</dbReference>
<dbReference type="OrthoDB" id="2018246at2759"/>
<keyword evidence="5" id="KW-0472">Membrane</keyword>
<dbReference type="PANTHER" id="PTHR46646">
    <property type="entry name" value="TOM1-LIKE PROTEIN 1"/>
    <property type="match status" value="1"/>
</dbReference>
<dbReference type="InterPro" id="IPR002014">
    <property type="entry name" value="VHS_dom"/>
</dbReference>
<feature type="compositionally biased region" description="Basic and acidic residues" evidence="6">
    <location>
        <begin position="326"/>
        <end position="343"/>
    </location>
</feature>
<keyword evidence="10" id="KW-1185">Reference proteome</keyword>
<dbReference type="Pfam" id="PF00790">
    <property type="entry name" value="VHS"/>
    <property type="match status" value="1"/>
</dbReference>
<dbReference type="CDD" id="cd03561">
    <property type="entry name" value="VHS"/>
    <property type="match status" value="1"/>
</dbReference>
<dbReference type="SUPFAM" id="SSF89009">
    <property type="entry name" value="GAT-like domain"/>
    <property type="match status" value="1"/>
</dbReference>
<dbReference type="OMA" id="GYLPVFH"/>
<dbReference type="Gene3D" id="1.25.40.90">
    <property type="match status" value="1"/>
</dbReference>
<accession>A0A0K9PG51</accession>
<feature type="domain" description="GAT" evidence="8">
    <location>
        <begin position="216"/>
        <end position="305"/>
    </location>
</feature>
<evidence type="ECO:0000313" key="10">
    <source>
        <dbReference type="Proteomes" id="UP000036987"/>
    </source>
</evidence>
<evidence type="ECO:0000256" key="6">
    <source>
        <dbReference type="SAM" id="MobiDB-lite"/>
    </source>
</evidence>
<evidence type="ECO:0000313" key="9">
    <source>
        <dbReference type="EMBL" id="KMZ68053.1"/>
    </source>
</evidence>
<dbReference type="PANTHER" id="PTHR46646:SF5">
    <property type="entry name" value="TOM1-LIKE PROTEIN 2"/>
    <property type="match status" value="1"/>
</dbReference>
<dbReference type="Pfam" id="PF03127">
    <property type="entry name" value="GAT"/>
    <property type="match status" value="1"/>
</dbReference>
<keyword evidence="3" id="KW-0813">Transport</keyword>
<dbReference type="PROSITE" id="PS50179">
    <property type="entry name" value="VHS"/>
    <property type="match status" value="1"/>
</dbReference>
<comment type="similarity">
    <text evidence="2">Belongs to the TOM1 family.</text>
</comment>
<dbReference type="PROSITE" id="PS50909">
    <property type="entry name" value="GAT"/>
    <property type="match status" value="1"/>
</dbReference>
<feature type="domain" description="VHS" evidence="7">
    <location>
        <begin position="52"/>
        <end position="179"/>
    </location>
</feature>
<dbReference type="InterPro" id="IPR044836">
    <property type="entry name" value="TOL_plant"/>
</dbReference>
<dbReference type="InterPro" id="IPR008942">
    <property type="entry name" value="ENTH_VHS"/>
</dbReference>
<dbReference type="InterPro" id="IPR038425">
    <property type="entry name" value="GAT_sf"/>
</dbReference>
<evidence type="ECO:0000256" key="5">
    <source>
        <dbReference type="ARBA" id="ARBA00023136"/>
    </source>
</evidence>
<dbReference type="GO" id="GO:0016020">
    <property type="term" value="C:membrane"/>
    <property type="evidence" value="ECO:0007669"/>
    <property type="project" value="UniProtKB-SubCell"/>
</dbReference>
<dbReference type="AlphaFoldDB" id="A0A0K9PG51"/>
<name>A0A0K9PG51_ZOSMR</name>
<sequence>MEKSKWATLGDRLKIGGERLSMVGSDMSKKFTGKMKEILQPQSQEYKFVHEATLETSQNPNWGLIMNICGRLNNGDFNGTLVMTAIKKKIAATNMVTQRLTLHLLEVCAMNCEKVFSEIASEKVLDEIVGMIDNPQTHHSNRQRALEIIQGWGQSAELRYLPVFHQTYMNLRNRKASSPNPTNGNCTSVCSPVGNVLNPPEGYPCPEKQNNEQDFLGYHDTSLSLEEKREILTVTRNSMEILSSLLNSDIPDDLMMSLADKCKDSQPVIQRILESAGDDEALLFDALSLHEELEKVMSRYAEGMVVAPAPGVEERMEKCEEENDDCSQKIEKENFTDGKKVEENSSGVSAKG</sequence>
<evidence type="ECO:0000256" key="1">
    <source>
        <dbReference type="ARBA" id="ARBA00004170"/>
    </source>
</evidence>
<evidence type="ECO:0000259" key="7">
    <source>
        <dbReference type="PROSITE" id="PS50179"/>
    </source>
</evidence>
<dbReference type="EMBL" id="LFYR01000864">
    <property type="protein sequence ID" value="KMZ68053.1"/>
    <property type="molecule type" value="Genomic_DNA"/>
</dbReference>
<dbReference type="Gene3D" id="1.20.58.160">
    <property type="match status" value="1"/>
</dbReference>
<comment type="subcellular location">
    <subcellularLocation>
        <location evidence="1">Membrane</location>
        <topology evidence="1">Peripheral membrane protein</topology>
    </subcellularLocation>
</comment>
<protein>
    <submittedName>
        <fullName evidence="9">Vacuolar protein sorting-associated protein 27</fullName>
    </submittedName>
</protein>
<comment type="caution">
    <text evidence="9">The sequence shown here is derived from an EMBL/GenBank/DDBJ whole genome shotgun (WGS) entry which is preliminary data.</text>
</comment>
<dbReference type="STRING" id="29655.A0A0K9PG51"/>
<proteinExistence type="inferred from homology"/>
<dbReference type="GO" id="GO:0005737">
    <property type="term" value="C:cytoplasm"/>
    <property type="evidence" value="ECO:0007669"/>
    <property type="project" value="UniProtKB-ARBA"/>
</dbReference>
<gene>
    <name evidence="9" type="ORF">ZOSMA_24G00750</name>
</gene>
<dbReference type="SMART" id="SM00288">
    <property type="entry name" value="VHS"/>
    <property type="match status" value="1"/>
</dbReference>
<dbReference type="InterPro" id="IPR004152">
    <property type="entry name" value="GAT_dom"/>
</dbReference>
<evidence type="ECO:0000256" key="4">
    <source>
        <dbReference type="ARBA" id="ARBA00022927"/>
    </source>
</evidence>
<dbReference type="GO" id="GO:0035091">
    <property type="term" value="F:phosphatidylinositol binding"/>
    <property type="evidence" value="ECO:0007669"/>
    <property type="project" value="InterPro"/>
</dbReference>
<dbReference type="GO" id="GO:0043328">
    <property type="term" value="P:protein transport to vacuole involved in ubiquitin-dependent protein catabolic process via the multivesicular body sorting pathway"/>
    <property type="evidence" value="ECO:0007669"/>
    <property type="project" value="InterPro"/>
</dbReference>
<dbReference type="Proteomes" id="UP000036987">
    <property type="component" value="Unassembled WGS sequence"/>
</dbReference>
<feature type="region of interest" description="Disordered" evidence="6">
    <location>
        <begin position="315"/>
        <end position="352"/>
    </location>
</feature>
<evidence type="ECO:0000259" key="8">
    <source>
        <dbReference type="PROSITE" id="PS50909"/>
    </source>
</evidence>
<evidence type="ECO:0000256" key="2">
    <source>
        <dbReference type="ARBA" id="ARBA00007708"/>
    </source>
</evidence>
<keyword evidence="4" id="KW-0653">Protein transport</keyword>
<organism evidence="9 10">
    <name type="scientific">Zostera marina</name>
    <name type="common">Eelgrass</name>
    <dbReference type="NCBI Taxonomy" id="29655"/>
    <lineage>
        <taxon>Eukaryota</taxon>
        <taxon>Viridiplantae</taxon>
        <taxon>Streptophyta</taxon>
        <taxon>Embryophyta</taxon>
        <taxon>Tracheophyta</taxon>
        <taxon>Spermatophyta</taxon>
        <taxon>Magnoliopsida</taxon>
        <taxon>Liliopsida</taxon>
        <taxon>Zosteraceae</taxon>
        <taxon>Zostera</taxon>
    </lineage>
</organism>